<evidence type="ECO:0000313" key="5">
    <source>
        <dbReference type="Proteomes" id="UP000046947"/>
    </source>
</evidence>
<sequence length="175" mass="18315">MGPGLSASVRRTTKYGIDVPSSDVAKYCVTAMFSASKKAGADLISASRPSSVPRISRDGVSNPLESRKNSSPWLSAETMTVLVAAGIPESGSRRQLPGVAISTRLATSARVTINSRSRVQAYWYSAVCSSGSNTTCNSAEPARNSSYSAASSEPAVYLVVATVQSVRSSINSQSR</sequence>
<feature type="region of interest" description="Disordered" evidence="1">
    <location>
        <begin position="46"/>
        <end position="69"/>
    </location>
</feature>
<accession>A0A654TSH5</accession>
<protein>
    <submittedName>
        <fullName evidence="2">Uncharacterized protein</fullName>
    </submittedName>
</protein>
<dbReference type="Proteomes" id="UP000046947">
    <property type="component" value="Unassembled WGS sequence"/>
</dbReference>
<evidence type="ECO:0000313" key="2">
    <source>
        <dbReference type="EMBL" id="CFE72792.1"/>
    </source>
</evidence>
<evidence type="ECO:0000313" key="3">
    <source>
        <dbReference type="EMBL" id="COX58456.1"/>
    </source>
</evidence>
<reference evidence="3" key="1">
    <citation type="submission" date="2015-03" db="EMBL/GenBank/DDBJ databases">
        <authorList>
            <consortium name="Pathogen Informatics"/>
            <person name="Murphy D."/>
        </authorList>
    </citation>
    <scope>NUCLEOTIDE SEQUENCE</scope>
    <source>
        <strain evidence="3">N09902308</strain>
    </source>
</reference>
<gene>
    <name evidence="2" type="ORF">ERS007688_03744</name>
    <name evidence="3" type="ORF">ERS007739_01481</name>
</gene>
<name>A0A654TSH5_MYCTX</name>
<organism evidence="2 5">
    <name type="scientific">Mycobacterium tuberculosis</name>
    <dbReference type="NCBI Taxonomy" id="1773"/>
    <lineage>
        <taxon>Bacteria</taxon>
        <taxon>Bacillati</taxon>
        <taxon>Actinomycetota</taxon>
        <taxon>Actinomycetes</taxon>
        <taxon>Mycobacteriales</taxon>
        <taxon>Mycobacteriaceae</taxon>
        <taxon>Mycobacterium</taxon>
        <taxon>Mycobacterium tuberculosis complex</taxon>
    </lineage>
</organism>
<evidence type="ECO:0000313" key="4">
    <source>
        <dbReference type="Proteomes" id="UP000039021"/>
    </source>
</evidence>
<dbReference type="EMBL" id="CFOH01000882">
    <property type="protein sequence ID" value="CFE72792.1"/>
    <property type="molecule type" value="Genomic_DNA"/>
</dbReference>
<dbReference type="Proteomes" id="UP000039021">
    <property type="component" value="Unassembled WGS sequence"/>
</dbReference>
<dbReference type="AlphaFoldDB" id="A0A654TSH5"/>
<reference evidence="4 5" key="2">
    <citation type="submission" date="2015-03" db="EMBL/GenBank/DDBJ databases">
        <authorList>
            <consortium name="Pathogen Informatics"/>
        </authorList>
    </citation>
    <scope>NUCLEOTIDE SEQUENCE [LARGE SCALE GENOMIC DNA]</scope>
    <source>
        <strain evidence="2 5">H09601792</strain>
        <strain evidence="4">N09902308</strain>
    </source>
</reference>
<proteinExistence type="predicted"/>
<dbReference type="EMBL" id="CSBK01000574">
    <property type="protein sequence ID" value="COX58456.1"/>
    <property type="molecule type" value="Genomic_DNA"/>
</dbReference>
<evidence type="ECO:0000256" key="1">
    <source>
        <dbReference type="SAM" id="MobiDB-lite"/>
    </source>
</evidence>